<evidence type="ECO:0000313" key="2">
    <source>
        <dbReference type="EMBL" id="KAK3894668.1"/>
    </source>
</evidence>
<comment type="caution">
    <text evidence="2">The sequence shown here is derived from an EMBL/GenBank/DDBJ whole genome shotgun (WGS) entry which is preliminary data.</text>
</comment>
<feature type="region of interest" description="Disordered" evidence="1">
    <location>
        <begin position="47"/>
        <end position="72"/>
    </location>
</feature>
<protein>
    <submittedName>
        <fullName evidence="2">Uncharacterized protein</fullName>
    </submittedName>
</protein>
<dbReference type="EMBL" id="JAWQEG010000101">
    <property type="protein sequence ID" value="KAK3894668.1"/>
    <property type="molecule type" value="Genomic_DNA"/>
</dbReference>
<organism evidence="2 3">
    <name type="scientific">Petrolisthes cinctipes</name>
    <name type="common">Flat porcelain crab</name>
    <dbReference type="NCBI Taxonomy" id="88211"/>
    <lineage>
        <taxon>Eukaryota</taxon>
        <taxon>Metazoa</taxon>
        <taxon>Ecdysozoa</taxon>
        <taxon>Arthropoda</taxon>
        <taxon>Crustacea</taxon>
        <taxon>Multicrustacea</taxon>
        <taxon>Malacostraca</taxon>
        <taxon>Eumalacostraca</taxon>
        <taxon>Eucarida</taxon>
        <taxon>Decapoda</taxon>
        <taxon>Pleocyemata</taxon>
        <taxon>Anomura</taxon>
        <taxon>Galatheoidea</taxon>
        <taxon>Porcellanidae</taxon>
        <taxon>Petrolisthes</taxon>
    </lineage>
</organism>
<proteinExistence type="predicted"/>
<keyword evidence="3" id="KW-1185">Reference proteome</keyword>
<gene>
    <name evidence="2" type="ORF">Pcinc_001584</name>
</gene>
<dbReference type="Proteomes" id="UP001286313">
    <property type="component" value="Unassembled WGS sequence"/>
</dbReference>
<name>A0AAE1L3S0_PETCI</name>
<accession>A0AAE1L3S0</accession>
<sequence>METLHNMEPCSRAVICVRRLENICLESKSKTPDPHLQRGITKAELSVSQKRIEGASQIQSGKNPTAGKRGEQ</sequence>
<reference evidence="2" key="1">
    <citation type="submission" date="2023-10" db="EMBL/GenBank/DDBJ databases">
        <title>Genome assemblies of two species of porcelain crab, Petrolisthes cinctipes and Petrolisthes manimaculis (Anomura: Porcellanidae).</title>
        <authorList>
            <person name="Angst P."/>
        </authorList>
    </citation>
    <scope>NUCLEOTIDE SEQUENCE</scope>
    <source>
        <strain evidence="2">PB745_01</strain>
        <tissue evidence="2">Gill</tissue>
    </source>
</reference>
<evidence type="ECO:0000313" key="3">
    <source>
        <dbReference type="Proteomes" id="UP001286313"/>
    </source>
</evidence>
<dbReference type="AlphaFoldDB" id="A0AAE1L3S0"/>
<evidence type="ECO:0000256" key="1">
    <source>
        <dbReference type="SAM" id="MobiDB-lite"/>
    </source>
</evidence>